<evidence type="ECO:0000256" key="2">
    <source>
        <dbReference type="ARBA" id="ARBA00022552"/>
    </source>
</evidence>
<dbReference type="PANTHER" id="PTHR10920:SF18">
    <property type="entry name" value="RRNA METHYLTRANSFERASE 2, MITOCHONDRIAL"/>
    <property type="match status" value="1"/>
</dbReference>
<keyword evidence="4" id="KW-0808">Transferase</keyword>
<dbReference type="InterPro" id="IPR029063">
    <property type="entry name" value="SAM-dependent_MTases_sf"/>
</dbReference>
<keyword evidence="5" id="KW-0949">S-adenosyl-L-methionine</keyword>
<evidence type="ECO:0000256" key="3">
    <source>
        <dbReference type="ARBA" id="ARBA00022603"/>
    </source>
</evidence>
<evidence type="ECO:0000256" key="1">
    <source>
        <dbReference type="ARBA" id="ARBA00009258"/>
    </source>
</evidence>
<accession>A0ABR4D4M6</accession>
<evidence type="ECO:0000256" key="6">
    <source>
        <dbReference type="ARBA" id="ARBA00041184"/>
    </source>
</evidence>
<keyword evidence="2" id="KW-0698">rRNA processing</keyword>
<evidence type="ECO:0000259" key="8">
    <source>
        <dbReference type="Pfam" id="PF01728"/>
    </source>
</evidence>
<feature type="compositionally biased region" description="Basic and acidic residues" evidence="7">
    <location>
        <begin position="275"/>
        <end position="290"/>
    </location>
</feature>
<feature type="region of interest" description="Disordered" evidence="7">
    <location>
        <begin position="68"/>
        <end position="89"/>
    </location>
</feature>
<keyword evidence="3" id="KW-0489">Methyltransferase</keyword>
<protein>
    <recommendedName>
        <fullName evidence="6">rRNA methyltransferase 2, mitochondrial</fullName>
    </recommendedName>
</protein>
<dbReference type="InterPro" id="IPR002877">
    <property type="entry name" value="RNA_MeTrfase_FtsJ_dom"/>
</dbReference>
<dbReference type="Pfam" id="PF01728">
    <property type="entry name" value="FtsJ"/>
    <property type="match status" value="1"/>
</dbReference>
<dbReference type="Proteomes" id="UP001600064">
    <property type="component" value="Unassembled WGS sequence"/>
</dbReference>
<dbReference type="InterPro" id="IPR015507">
    <property type="entry name" value="rRNA-MeTfrase_E"/>
</dbReference>
<feature type="compositionally biased region" description="Low complexity" evidence="7">
    <location>
        <begin position="252"/>
        <end position="274"/>
    </location>
</feature>
<evidence type="ECO:0000313" key="9">
    <source>
        <dbReference type="EMBL" id="KAL2264975.1"/>
    </source>
</evidence>
<dbReference type="PANTHER" id="PTHR10920">
    <property type="entry name" value="RIBOSOMAL RNA METHYLTRANSFERASE"/>
    <property type="match status" value="1"/>
</dbReference>
<dbReference type="HAMAP" id="MF_01547">
    <property type="entry name" value="RNA_methyltr_E"/>
    <property type="match status" value="1"/>
</dbReference>
<feature type="domain" description="Ribosomal RNA methyltransferase FtsJ" evidence="8">
    <location>
        <begin position="115"/>
        <end position="406"/>
    </location>
</feature>
<dbReference type="RefSeq" id="XP_070863702.1">
    <property type="nucleotide sequence ID" value="XM_071014312.1"/>
</dbReference>
<reference evidence="9 10" key="1">
    <citation type="journal article" date="2024" name="Commun. Biol.">
        <title>Comparative genomic analysis of thermophilic fungi reveals convergent evolutionary adaptations and gene losses.</title>
        <authorList>
            <person name="Steindorff A.S."/>
            <person name="Aguilar-Pontes M.V."/>
            <person name="Robinson A.J."/>
            <person name="Andreopoulos B."/>
            <person name="LaButti K."/>
            <person name="Kuo A."/>
            <person name="Mondo S."/>
            <person name="Riley R."/>
            <person name="Otillar R."/>
            <person name="Haridas S."/>
            <person name="Lipzen A."/>
            <person name="Grimwood J."/>
            <person name="Schmutz J."/>
            <person name="Clum A."/>
            <person name="Reid I.D."/>
            <person name="Moisan M.C."/>
            <person name="Butler G."/>
            <person name="Nguyen T.T.M."/>
            <person name="Dewar K."/>
            <person name="Conant G."/>
            <person name="Drula E."/>
            <person name="Henrissat B."/>
            <person name="Hansel C."/>
            <person name="Singer S."/>
            <person name="Hutchinson M.I."/>
            <person name="de Vries R.P."/>
            <person name="Natvig D.O."/>
            <person name="Powell A.J."/>
            <person name="Tsang A."/>
            <person name="Grigoriev I.V."/>
        </authorList>
    </citation>
    <scope>NUCLEOTIDE SEQUENCE [LARGE SCALE GENOMIC DNA]</scope>
    <source>
        <strain evidence="9 10">ATCC 22073</strain>
    </source>
</reference>
<keyword evidence="10" id="KW-1185">Reference proteome</keyword>
<dbReference type="Gene3D" id="3.40.50.150">
    <property type="entry name" value="Vaccinia Virus protein VP39"/>
    <property type="match status" value="1"/>
</dbReference>
<dbReference type="GeneID" id="98128956"/>
<evidence type="ECO:0000256" key="7">
    <source>
        <dbReference type="SAM" id="MobiDB-lite"/>
    </source>
</evidence>
<evidence type="ECO:0000256" key="5">
    <source>
        <dbReference type="ARBA" id="ARBA00022691"/>
    </source>
</evidence>
<organism evidence="9 10">
    <name type="scientific">Remersonia thermophila</name>
    <dbReference type="NCBI Taxonomy" id="72144"/>
    <lineage>
        <taxon>Eukaryota</taxon>
        <taxon>Fungi</taxon>
        <taxon>Dikarya</taxon>
        <taxon>Ascomycota</taxon>
        <taxon>Pezizomycotina</taxon>
        <taxon>Sordariomycetes</taxon>
        <taxon>Sordariomycetidae</taxon>
        <taxon>Sordariales</taxon>
        <taxon>Sordariales incertae sedis</taxon>
        <taxon>Remersonia</taxon>
    </lineage>
</organism>
<evidence type="ECO:0000256" key="4">
    <source>
        <dbReference type="ARBA" id="ARBA00022679"/>
    </source>
</evidence>
<dbReference type="EMBL" id="JAZGUE010000007">
    <property type="protein sequence ID" value="KAL2264975.1"/>
    <property type="molecule type" value="Genomic_DNA"/>
</dbReference>
<dbReference type="InterPro" id="IPR050082">
    <property type="entry name" value="RNA_methyltr_RlmE"/>
</dbReference>
<feature type="region of interest" description="Disordered" evidence="7">
    <location>
        <begin position="252"/>
        <end position="290"/>
    </location>
</feature>
<name>A0ABR4D4M6_9PEZI</name>
<comment type="caution">
    <text evidence="9">The sequence shown here is derived from an EMBL/GenBank/DDBJ whole genome shotgun (WGS) entry which is preliminary data.</text>
</comment>
<gene>
    <name evidence="9" type="ORF">VTJ83DRAFT_7485</name>
</gene>
<comment type="similarity">
    <text evidence="1">Belongs to the class I-like SAM-binding methyltransferase superfamily. RNA methyltransferase RlmE family.</text>
</comment>
<feature type="compositionally biased region" description="Low complexity" evidence="7">
    <location>
        <begin position="69"/>
        <end position="80"/>
    </location>
</feature>
<proteinExistence type="inferred from homology"/>
<evidence type="ECO:0000313" key="10">
    <source>
        <dbReference type="Proteomes" id="UP001600064"/>
    </source>
</evidence>
<feature type="region of interest" description="Disordered" evidence="7">
    <location>
        <begin position="1"/>
        <end position="29"/>
    </location>
</feature>
<sequence length="420" mass="46330">MLAARKRTATTMVAVSRSHHAPPASHSWSTILQPRLATTSSSNARPFSTLLSSPPSIFAIKRIHPTTPPTHLLPSPSASPVTRRIPFRPSSSSSRWKLRQVNDAYAREAKVQGLKSRAAFKLFELDAKYHLFRRGRGQVVVDLGFAPGSWSQVAADRTGPDGVVVGIDIIPAQPPKGVSAIQGNFLSPGVQEMVKKFLVDVDTRRRREREEKRRLRLEQGLEAAAEEEEDGYVVEDRPSYIDLERWAAAESVEAAPEADENAAASSSAVAAAAAEKGEEKGRSGQQHQHEHNLRLVDVVLSDMSAPWPQTHGFSVNTLSNPYIRMMNTSGITFKDHAGSMDLCYAALSFASDTLKPGGNFVCKFYQGKEDKELETLLKKMFARVHREKPGSSRSESREAFFVALRRKGDVTLQDIEGHNH</sequence>
<dbReference type="SUPFAM" id="SSF53335">
    <property type="entry name" value="S-adenosyl-L-methionine-dependent methyltransferases"/>
    <property type="match status" value="1"/>
</dbReference>